<reference evidence="1" key="1">
    <citation type="journal article" date="2015" name="Nature">
        <title>Complex archaea that bridge the gap between prokaryotes and eukaryotes.</title>
        <authorList>
            <person name="Spang A."/>
            <person name="Saw J.H."/>
            <person name="Jorgensen S.L."/>
            <person name="Zaremba-Niedzwiedzka K."/>
            <person name="Martijn J."/>
            <person name="Lind A.E."/>
            <person name="van Eijk R."/>
            <person name="Schleper C."/>
            <person name="Guy L."/>
            <person name="Ettema T.J."/>
        </authorList>
    </citation>
    <scope>NUCLEOTIDE SEQUENCE</scope>
</reference>
<accession>A0A0F9FJX5</accession>
<gene>
    <name evidence="1" type="ORF">LCGC14_2296270</name>
</gene>
<sequence length="183" mass="20174">MGDLTHIDSVKSYLNKDNDTHDALLSMLIAGVSARMEMFMGRIFEEMEHTENIESPGYPALVVDNGPIIRVISVVEGATTLASDDYRIEGRSLVRLSGGVMTTWGQGVTVVVKYEAGYEDVPADIDLACVMQVTREFGMSTAGSGVLGVLRVAANQDTGESYTYEMRSWLREVEQTMKAYRVF</sequence>
<protein>
    <recommendedName>
        <fullName evidence="2">Phage gp6-like head-tail connector protein</fullName>
    </recommendedName>
</protein>
<proteinExistence type="predicted"/>
<dbReference type="AlphaFoldDB" id="A0A0F9FJX5"/>
<comment type="caution">
    <text evidence="1">The sequence shown here is derived from an EMBL/GenBank/DDBJ whole genome shotgun (WGS) entry which is preliminary data.</text>
</comment>
<dbReference type="EMBL" id="LAZR01032277">
    <property type="protein sequence ID" value="KKL51362.1"/>
    <property type="molecule type" value="Genomic_DNA"/>
</dbReference>
<evidence type="ECO:0000313" key="1">
    <source>
        <dbReference type="EMBL" id="KKL51362.1"/>
    </source>
</evidence>
<organism evidence="1">
    <name type="scientific">marine sediment metagenome</name>
    <dbReference type="NCBI Taxonomy" id="412755"/>
    <lineage>
        <taxon>unclassified sequences</taxon>
        <taxon>metagenomes</taxon>
        <taxon>ecological metagenomes</taxon>
    </lineage>
</organism>
<name>A0A0F9FJX5_9ZZZZ</name>
<evidence type="ECO:0008006" key="2">
    <source>
        <dbReference type="Google" id="ProtNLM"/>
    </source>
</evidence>